<gene>
    <name evidence="1" type="ORF">ACFSR2_20370</name>
</gene>
<dbReference type="RefSeq" id="WP_340240719.1">
    <property type="nucleotide sequence ID" value="NZ_JBBEWC010000025.1"/>
</dbReference>
<proteinExistence type="predicted"/>
<dbReference type="Proteomes" id="UP001597510">
    <property type="component" value="Unassembled WGS sequence"/>
</dbReference>
<name>A0ABW5JF95_9BACT</name>
<organism evidence="1 2">
    <name type="scientific">Emticicia soli</name>
    <dbReference type="NCBI Taxonomy" id="2027878"/>
    <lineage>
        <taxon>Bacteria</taxon>
        <taxon>Pseudomonadati</taxon>
        <taxon>Bacteroidota</taxon>
        <taxon>Cytophagia</taxon>
        <taxon>Cytophagales</taxon>
        <taxon>Leadbetterellaceae</taxon>
        <taxon>Emticicia</taxon>
    </lineage>
</organism>
<reference evidence="2" key="1">
    <citation type="journal article" date="2019" name="Int. J. Syst. Evol. Microbiol.">
        <title>The Global Catalogue of Microorganisms (GCM) 10K type strain sequencing project: providing services to taxonomists for standard genome sequencing and annotation.</title>
        <authorList>
            <consortium name="The Broad Institute Genomics Platform"/>
            <consortium name="The Broad Institute Genome Sequencing Center for Infectious Disease"/>
            <person name="Wu L."/>
            <person name="Ma J."/>
        </authorList>
    </citation>
    <scope>NUCLEOTIDE SEQUENCE [LARGE SCALE GENOMIC DNA]</scope>
    <source>
        <strain evidence="2">KCTC 52344</strain>
    </source>
</reference>
<protein>
    <submittedName>
        <fullName evidence="1">Uncharacterized protein</fullName>
    </submittedName>
</protein>
<keyword evidence="2" id="KW-1185">Reference proteome</keyword>
<evidence type="ECO:0000313" key="1">
    <source>
        <dbReference type="EMBL" id="MFD2523265.1"/>
    </source>
</evidence>
<comment type="caution">
    <text evidence="1">The sequence shown here is derived from an EMBL/GenBank/DDBJ whole genome shotgun (WGS) entry which is preliminary data.</text>
</comment>
<evidence type="ECO:0000313" key="2">
    <source>
        <dbReference type="Proteomes" id="UP001597510"/>
    </source>
</evidence>
<accession>A0ABW5JF95</accession>
<dbReference type="EMBL" id="JBHULC010000032">
    <property type="protein sequence ID" value="MFD2523265.1"/>
    <property type="molecule type" value="Genomic_DNA"/>
</dbReference>
<sequence>MAGHFIDNINLEKSVFILAMRDEKRDFIFHQKFNDIIENKEDYLRKNKLLRQEMGLTIYPRKIVLNKIVDLIFLSGLNNQHLISESLKNAIIEAQITGLNFSESDIEFEVTEEKV</sequence>